<organism evidence="1 2">
    <name type="scientific">Citrobacter youngae ATCC 29220</name>
    <dbReference type="NCBI Taxonomy" id="500640"/>
    <lineage>
        <taxon>Bacteria</taxon>
        <taxon>Pseudomonadati</taxon>
        <taxon>Pseudomonadota</taxon>
        <taxon>Gammaproteobacteria</taxon>
        <taxon>Enterobacterales</taxon>
        <taxon>Enterobacteriaceae</taxon>
        <taxon>Citrobacter</taxon>
        <taxon>Citrobacter freundii complex</taxon>
    </lineage>
</organism>
<dbReference type="AlphaFoldDB" id="D4BG44"/>
<dbReference type="HOGENOM" id="CLU_2824594_0_0_6"/>
<name>D4BG44_9ENTR</name>
<protein>
    <submittedName>
        <fullName evidence="1">Uncharacterized protein</fullName>
    </submittedName>
</protein>
<reference evidence="1 2" key="1">
    <citation type="submission" date="2010-02" db="EMBL/GenBank/DDBJ databases">
        <authorList>
            <person name="Weinstock G."/>
            <person name="Sodergren E."/>
            <person name="Clifton S."/>
            <person name="Fulton L."/>
            <person name="Fulton B."/>
            <person name="Courtney L."/>
            <person name="Fronick C."/>
            <person name="Harrison M."/>
            <person name="Strong C."/>
            <person name="Farmer C."/>
            <person name="Delahaunty K."/>
            <person name="Markovic C."/>
            <person name="Hall O."/>
            <person name="Minx P."/>
            <person name="Tomlinson C."/>
            <person name="Mitreva M."/>
            <person name="Nelson J."/>
            <person name="Hou S."/>
            <person name="Wollam A."/>
            <person name="Pepin K.H."/>
            <person name="Johnson M."/>
            <person name="Bhonagiri V."/>
            <person name="Zhang X."/>
            <person name="Suruliraj S."/>
            <person name="Warren W."/>
            <person name="Chinwalla A."/>
            <person name="Mardis E.R."/>
            <person name="Wilson R.K."/>
        </authorList>
    </citation>
    <scope>NUCLEOTIDE SEQUENCE [LARGE SCALE GENOMIC DNA]</scope>
    <source>
        <strain evidence="1 2">ATCC 29220</strain>
    </source>
</reference>
<dbReference type="EMBL" id="ABWL02000016">
    <property type="protein sequence ID" value="EFE07331.1"/>
    <property type="molecule type" value="Genomic_DNA"/>
</dbReference>
<comment type="caution">
    <text evidence="1">The sequence shown here is derived from an EMBL/GenBank/DDBJ whole genome shotgun (WGS) entry which is preliminary data.</text>
</comment>
<accession>D4BG44</accession>
<evidence type="ECO:0000313" key="2">
    <source>
        <dbReference type="Proteomes" id="UP000003880"/>
    </source>
</evidence>
<evidence type="ECO:0000313" key="1">
    <source>
        <dbReference type="EMBL" id="EFE07331.1"/>
    </source>
</evidence>
<sequence length="68" mass="7849">MQKEHHQVINACLYINSIAISTYQYLPTDRQKGDASGIKITDKQSSRLRCRFPIAHNPSRHHFSLTPQ</sequence>
<gene>
    <name evidence="1" type="ORF">CIT292_09215</name>
</gene>
<dbReference type="Proteomes" id="UP000003880">
    <property type="component" value="Unassembled WGS sequence"/>
</dbReference>
<proteinExistence type="predicted"/>